<dbReference type="EMBL" id="MUEK01000017">
    <property type="protein sequence ID" value="OOE38529.1"/>
    <property type="molecule type" value="Genomic_DNA"/>
</dbReference>
<dbReference type="GO" id="GO:0015074">
    <property type="term" value="P:DNA integration"/>
    <property type="evidence" value="ECO:0007669"/>
    <property type="project" value="UniProtKB-KW"/>
</dbReference>
<dbReference type="SUPFAM" id="SSF53041">
    <property type="entry name" value="Resolvase-like"/>
    <property type="match status" value="1"/>
</dbReference>
<dbReference type="AlphaFoldDB" id="A0AB36JW71"/>
<dbReference type="PROSITE" id="PS00398">
    <property type="entry name" value="RECOMBINASES_2"/>
    <property type="match status" value="1"/>
</dbReference>
<reference evidence="8 9" key="1">
    <citation type="journal article" date="2017" name="Genome Announc.">
        <title>Draft Genome Sequences of Salinivibrio proteolyticus, Salinivibrio sharmensis, Salinivibrio siamensis, Salinivibrio costicola subsp. alcaliphilus, Salinivibrio costicola subsp. vallismortis, and 29 New Isolates Belonging to the Genus Salinivibrio.</title>
        <authorList>
            <person name="Lopez-Hermoso C."/>
            <person name="de la Haba R.R."/>
            <person name="Sanchez-Porro C."/>
            <person name="Bayliss S.C."/>
            <person name="Feil E.J."/>
            <person name="Ventosa A."/>
        </authorList>
    </citation>
    <scope>NUCLEOTIDE SEQUENCE [LARGE SCALE GENOMIC DNA]</scope>
    <source>
        <strain evidence="8 9">AL184</strain>
    </source>
</reference>
<feature type="compositionally biased region" description="Basic and acidic residues" evidence="6">
    <location>
        <begin position="125"/>
        <end position="141"/>
    </location>
</feature>
<dbReference type="InterPro" id="IPR006120">
    <property type="entry name" value="Resolvase_HTH_dom"/>
</dbReference>
<dbReference type="Pfam" id="PF00239">
    <property type="entry name" value="Resolvase"/>
    <property type="match status" value="1"/>
</dbReference>
<dbReference type="InterPro" id="IPR036162">
    <property type="entry name" value="Resolvase-like_N_sf"/>
</dbReference>
<feature type="region of interest" description="Disordered" evidence="6">
    <location>
        <begin position="125"/>
        <end position="153"/>
    </location>
</feature>
<dbReference type="CDD" id="cd03768">
    <property type="entry name" value="SR_ResInv"/>
    <property type="match status" value="1"/>
</dbReference>
<dbReference type="SMART" id="SM00857">
    <property type="entry name" value="Resolvase"/>
    <property type="match status" value="1"/>
</dbReference>
<proteinExistence type="inferred from homology"/>
<dbReference type="Pfam" id="PF02796">
    <property type="entry name" value="HTH_7"/>
    <property type="match status" value="1"/>
</dbReference>
<accession>A0AB36JW71</accession>
<dbReference type="InterPro" id="IPR006118">
    <property type="entry name" value="Recombinase_CS"/>
</dbReference>
<dbReference type="GO" id="GO:0003677">
    <property type="term" value="F:DNA binding"/>
    <property type="evidence" value="ECO:0007669"/>
    <property type="project" value="UniProtKB-KW"/>
</dbReference>
<keyword evidence="3" id="KW-0238">DNA-binding</keyword>
<evidence type="ECO:0000313" key="8">
    <source>
        <dbReference type="EMBL" id="OOE38529.1"/>
    </source>
</evidence>
<dbReference type="PROSITE" id="PS51736">
    <property type="entry name" value="RECOMBINASES_3"/>
    <property type="match status" value="1"/>
</dbReference>
<keyword evidence="2" id="KW-0229">DNA integration</keyword>
<dbReference type="Gene3D" id="1.10.10.60">
    <property type="entry name" value="Homeodomain-like"/>
    <property type="match status" value="1"/>
</dbReference>
<evidence type="ECO:0000256" key="1">
    <source>
        <dbReference type="ARBA" id="ARBA00009913"/>
    </source>
</evidence>
<evidence type="ECO:0000256" key="5">
    <source>
        <dbReference type="PIRSR" id="PIRSR606118-50"/>
    </source>
</evidence>
<protein>
    <recommendedName>
        <fullName evidence="7">Resolvase/invertase-type recombinase catalytic domain-containing protein</fullName>
    </recommendedName>
</protein>
<dbReference type="InterPro" id="IPR050639">
    <property type="entry name" value="SSR_resolvase"/>
</dbReference>
<dbReference type="PANTHER" id="PTHR30461:SF26">
    <property type="entry name" value="RESOLVASE HOMOLOG YNEB"/>
    <property type="match status" value="1"/>
</dbReference>
<feature type="active site" description="O-(5'-phospho-DNA)-serine intermediate" evidence="5">
    <location>
        <position position="10"/>
    </location>
</feature>
<comment type="similarity">
    <text evidence="1">Belongs to the site-specific recombinase resolvase family.</text>
</comment>
<dbReference type="InterPro" id="IPR006119">
    <property type="entry name" value="Resolv_N"/>
</dbReference>
<keyword evidence="9" id="KW-1185">Reference proteome</keyword>
<evidence type="ECO:0000256" key="4">
    <source>
        <dbReference type="ARBA" id="ARBA00023172"/>
    </source>
</evidence>
<evidence type="ECO:0000313" key="9">
    <source>
        <dbReference type="Proteomes" id="UP000189021"/>
    </source>
</evidence>
<evidence type="ECO:0000259" key="7">
    <source>
        <dbReference type="PROSITE" id="PS51736"/>
    </source>
</evidence>
<dbReference type="Proteomes" id="UP000189021">
    <property type="component" value="Unassembled WGS sequence"/>
</dbReference>
<feature type="domain" description="Resolvase/invertase-type recombinase catalytic" evidence="7">
    <location>
        <begin position="2"/>
        <end position="139"/>
    </location>
</feature>
<name>A0AB36JW71_9GAMM</name>
<evidence type="ECO:0000256" key="2">
    <source>
        <dbReference type="ARBA" id="ARBA00022908"/>
    </source>
</evidence>
<evidence type="ECO:0000256" key="3">
    <source>
        <dbReference type="ARBA" id="ARBA00023125"/>
    </source>
</evidence>
<gene>
    <name evidence="8" type="ORF">BZG00_13980</name>
</gene>
<organism evidence="8 9">
    <name type="scientific">Salinivibrio kushneri</name>
    <dbReference type="NCBI Taxonomy" id="1908198"/>
    <lineage>
        <taxon>Bacteria</taxon>
        <taxon>Pseudomonadati</taxon>
        <taxon>Pseudomonadota</taxon>
        <taxon>Gammaproteobacteria</taxon>
        <taxon>Vibrionales</taxon>
        <taxon>Vibrionaceae</taxon>
        <taxon>Salinivibrio</taxon>
    </lineage>
</organism>
<comment type="caution">
    <text evidence="8">The sequence shown here is derived from an EMBL/GenBank/DDBJ whole genome shotgun (WGS) entry which is preliminary data.</text>
</comment>
<evidence type="ECO:0000256" key="6">
    <source>
        <dbReference type="SAM" id="MobiDB-lite"/>
    </source>
</evidence>
<keyword evidence="4" id="KW-0233">DNA recombination</keyword>
<dbReference type="PANTHER" id="PTHR30461">
    <property type="entry name" value="DNA-INVERTASE FROM LAMBDOID PROPHAGE"/>
    <property type="match status" value="1"/>
</dbReference>
<dbReference type="GO" id="GO:0000150">
    <property type="term" value="F:DNA strand exchange activity"/>
    <property type="evidence" value="ECO:0007669"/>
    <property type="project" value="InterPro"/>
</dbReference>
<sequence>MAVIAYYRVSTDDQTIENQRRELNKTYRIDKEFADCGVSGTVSAEKRPEFKKLLDYVREGDTLVTVDLDRLGRDSIDVQNTVRELLRGGVNVIVTRLGVDLSTDAGELLVTILSKVAEMERRKMLERSNAGRERAKAEGKHMGRPHTISKEQVHELRSKGYSINATAEALGCSVSSVKRLQKSIC</sequence>
<dbReference type="Gene3D" id="3.40.50.1390">
    <property type="entry name" value="Resolvase, N-terminal catalytic domain"/>
    <property type="match status" value="1"/>
</dbReference>
<dbReference type="RefSeq" id="WP_077577403.1">
    <property type="nucleotide sequence ID" value="NZ_CP040021.1"/>
</dbReference>